<dbReference type="Gene3D" id="3.30.40.10">
    <property type="entry name" value="Zinc/RING finger domain, C3HC4 (zinc finger)"/>
    <property type="match status" value="1"/>
</dbReference>
<evidence type="ECO:0000256" key="2">
    <source>
        <dbReference type="ARBA" id="ARBA00012483"/>
    </source>
</evidence>
<dbReference type="AlphaFoldDB" id="A0AAP0KIV2"/>
<evidence type="ECO:0000256" key="4">
    <source>
        <dbReference type="ARBA" id="ARBA00022723"/>
    </source>
</evidence>
<dbReference type="SUPFAM" id="SSF57850">
    <property type="entry name" value="RING/U-box"/>
    <property type="match status" value="1"/>
</dbReference>
<keyword evidence="6" id="KW-0833">Ubl conjugation pathway</keyword>
<dbReference type="Pfam" id="PF17123">
    <property type="entry name" value="zf-RING_11"/>
    <property type="match status" value="1"/>
</dbReference>
<dbReference type="PANTHER" id="PTHR22937">
    <property type="entry name" value="E3 UBIQUITIN-PROTEIN LIGASE RNF165"/>
    <property type="match status" value="1"/>
</dbReference>
<sequence>MGCIYFDILRILDDMYRIYICTHRLVCNGGVDRDGDRDRGENSKGKELILCMAHTKRIEDVRKAEEARKTEEVKKKTIEKAELVGKIAQTASYKKSKELGKGKRDSNLHDEASTTQREGGEVAGGGRAIKKRRSRRRRRHQLGGKKKEKKGGGSKAVEQNREEEDEKNEVPPPQITFAGKKKSKSKTSSSDKRLFSASNFDAFDQDEQDEHIHLTSNYDSGCVKALFKVAPPEAGNVGHGNEDDVKCSICQEEYANGEEVGKLQCDHWYHAACVYQWLWLKN</sequence>
<proteinExistence type="predicted"/>
<dbReference type="InterPro" id="IPR001841">
    <property type="entry name" value="Znf_RING"/>
</dbReference>
<dbReference type="EMBL" id="JBBNAE010000001">
    <property type="protein sequence ID" value="KAK9153351.1"/>
    <property type="molecule type" value="Genomic_DNA"/>
</dbReference>
<keyword evidence="5" id="KW-0863">Zinc-finger</keyword>
<dbReference type="GO" id="GO:0008270">
    <property type="term" value="F:zinc ion binding"/>
    <property type="evidence" value="ECO:0007669"/>
    <property type="project" value="UniProtKB-KW"/>
</dbReference>
<evidence type="ECO:0000256" key="1">
    <source>
        <dbReference type="ARBA" id="ARBA00000900"/>
    </source>
</evidence>
<reference evidence="10 11" key="1">
    <citation type="submission" date="2024-01" db="EMBL/GenBank/DDBJ databases">
        <title>Genome assemblies of Stephania.</title>
        <authorList>
            <person name="Yang L."/>
        </authorList>
    </citation>
    <scope>NUCLEOTIDE SEQUENCE [LARGE SCALE GENOMIC DNA]</scope>
    <source>
        <strain evidence="10">QJT</strain>
        <tissue evidence="10">Leaf</tissue>
    </source>
</reference>
<dbReference type="GO" id="GO:0061630">
    <property type="term" value="F:ubiquitin protein ligase activity"/>
    <property type="evidence" value="ECO:0007669"/>
    <property type="project" value="UniProtKB-EC"/>
</dbReference>
<comment type="catalytic activity">
    <reaction evidence="1">
        <text>S-ubiquitinyl-[E2 ubiquitin-conjugating enzyme]-L-cysteine + [acceptor protein]-L-lysine = [E2 ubiquitin-conjugating enzyme]-L-cysteine + N(6)-ubiquitinyl-[acceptor protein]-L-lysine.</text>
        <dbReference type="EC" id="2.3.2.27"/>
    </reaction>
</comment>
<name>A0AAP0KIV2_9MAGN</name>
<evidence type="ECO:0000256" key="6">
    <source>
        <dbReference type="ARBA" id="ARBA00022786"/>
    </source>
</evidence>
<evidence type="ECO:0000313" key="11">
    <source>
        <dbReference type="Proteomes" id="UP001417504"/>
    </source>
</evidence>
<evidence type="ECO:0000256" key="7">
    <source>
        <dbReference type="ARBA" id="ARBA00022833"/>
    </source>
</evidence>
<keyword evidence="7" id="KW-0862">Zinc</keyword>
<dbReference type="InterPro" id="IPR045191">
    <property type="entry name" value="MBR1/2-like"/>
</dbReference>
<organism evidence="10 11">
    <name type="scientific">Stephania japonica</name>
    <dbReference type="NCBI Taxonomy" id="461633"/>
    <lineage>
        <taxon>Eukaryota</taxon>
        <taxon>Viridiplantae</taxon>
        <taxon>Streptophyta</taxon>
        <taxon>Embryophyta</taxon>
        <taxon>Tracheophyta</taxon>
        <taxon>Spermatophyta</taxon>
        <taxon>Magnoliopsida</taxon>
        <taxon>Ranunculales</taxon>
        <taxon>Menispermaceae</taxon>
        <taxon>Menispermoideae</taxon>
        <taxon>Cissampelideae</taxon>
        <taxon>Stephania</taxon>
    </lineage>
</organism>
<keyword evidence="11" id="KW-1185">Reference proteome</keyword>
<keyword evidence="3" id="KW-0808">Transferase</keyword>
<dbReference type="PANTHER" id="PTHR22937:SF136">
    <property type="entry name" value="RING-TYPE E3 UBIQUITIN TRANSFERASE"/>
    <property type="match status" value="1"/>
</dbReference>
<gene>
    <name evidence="10" type="ORF">Sjap_000831</name>
</gene>
<feature type="region of interest" description="Disordered" evidence="8">
    <location>
        <begin position="95"/>
        <end position="191"/>
    </location>
</feature>
<accession>A0AAP0KIV2</accession>
<feature type="domain" description="RING-type" evidence="9">
    <location>
        <begin position="247"/>
        <end position="274"/>
    </location>
</feature>
<comment type="caution">
    <text evidence="10">The sequence shown here is derived from an EMBL/GenBank/DDBJ whole genome shotgun (WGS) entry which is preliminary data.</text>
</comment>
<evidence type="ECO:0000256" key="5">
    <source>
        <dbReference type="ARBA" id="ARBA00022771"/>
    </source>
</evidence>
<evidence type="ECO:0000256" key="8">
    <source>
        <dbReference type="SAM" id="MobiDB-lite"/>
    </source>
</evidence>
<dbReference type="InterPro" id="IPR013083">
    <property type="entry name" value="Znf_RING/FYVE/PHD"/>
</dbReference>
<evidence type="ECO:0000259" key="9">
    <source>
        <dbReference type="Pfam" id="PF17123"/>
    </source>
</evidence>
<protein>
    <recommendedName>
        <fullName evidence="2">RING-type E3 ubiquitin transferase</fullName>
        <ecNumber evidence="2">2.3.2.27</ecNumber>
    </recommendedName>
</protein>
<dbReference type="Proteomes" id="UP001417504">
    <property type="component" value="Unassembled WGS sequence"/>
</dbReference>
<evidence type="ECO:0000256" key="3">
    <source>
        <dbReference type="ARBA" id="ARBA00022679"/>
    </source>
</evidence>
<feature type="compositionally biased region" description="Basic residues" evidence="8">
    <location>
        <begin position="128"/>
        <end position="149"/>
    </location>
</feature>
<keyword evidence="4" id="KW-0479">Metal-binding</keyword>
<dbReference type="EC" id="2.3.2.27" evidence="2"/>
<evidence type="ECO:0000313" key="10">
    <source>
        <dbReference type="EMBL" id="KAK9153351.1"/>
    </source>
</evidence>
<feature type="compositionally biased region" description="Basic and acidic residues" evidence="8">
    <location>
        <begin position="95"/>
        <end position="112"/>
    </location>
</feature>